<evidence type="ECO:0000256" key="21">
    <source>
        <dbReference type="ARBA" id="ARBA00049244"/>
    </source>
</evidence>
<dbReference type="RefSeq" id="WP_169603880.1">
    <property type="nucleotide sequence ID" value="NZ_CP046565.1"/>
</dbReference>
<dbReference type="InterPro" id="IPR043519">
    <property type="entry name" value="NT_sf"/>
</dbReference>
<keyword evidence="15" id="KW-0234">DNA repair</keyword>
<keyword evidence="26" id="KW-1185">Reference proteome</keyword>
<dbReference type="GO" id="GO:0003887">
    <property type="term" value="F:DNA-directed DNA polymerase activity"/>
    <property type="evidence" value="ECO:0007669"/>
    <property type="project" value="UniProtKB-KW"/>
</dbReference>
<evidence type="ECO:0000259" key="24">
    <source>
        <dbReference type="SMART" id="SM00483"/>
    </source>
</evidence>
<dbReference type="GO" id="GO:0005829">
    <property type="term" value="C:cytosol"/>
    <property type="evidence" value="ECO:0007669"/>
    <property type="project" value="TreeGrafter"/>
</dbReference>
<gene>
    <name evidence="25" type="primary">polX</name>
    <name evidence="25" type="ORF">GNH96_11880</name>
</gene>
<keyword evidence="10" id="KW-0235">DNA replication</keyword>
<comment type="subcellular location">
    <subcellularLocation>
        <location evidence="2">Cytoplasm</location>
    </subcellularLocation>
</comment>
<dbReference type="Pfam" id="PF14520">
    <property type="entry name" value="HHH_5"/>
    <property type="match status" value="1"/>
</dbReference>
<dbReference type="AlphaFoldDB" id="A0A858Q9U9"/>
<dbReference type="InterPro" id="IPR027421">
    <property type="entry name" value="DNA_pol_lamdba_lyase_dom_sf"/>
</dbReference>
<dbReference type="InterPro" id="IPR010996">
    <property type="entry name" value="HHH_MUS81"/>
</dbReference>
<dbReference type="Gene3D" id="3.20.20.140">
    <property type="entry name" value="Metal-dependent hydrolases"/>
    <property type="match status" value="1"/>
</dbReference>
<dbReference type="SMART" id="SM00483">
    <property type="entry name" value="POLXc"/>
    <property type="match status" value="1"/>
</dbReference>
<dbReference type="GO" id="GO:0003677">
    <property type="term" value="F:DNA binding"/>
    <property type="evidence" value="ECO:0007669"/>
    <property type="project" value="InterPro"/>
</dbReference>
<dbReference type="KEGG" id="metu:GNH96_11880"/>
<evidence type="ECO:0000256" key="12">
    <source>
        <dbReference type="ARBA" id="ARBA00022843"/>
    </source>
</evidence>
<dbReference type="SUPFAM" id="SSF89550">
    <property type="entry name" value="PHP domain-like"/>
    <property type="match status" value="1"/>
</dbReference>
<keyword evidence="6" id="KW-0488">Methylation</keyword>
<evidence type="ECO:0000256" key="17">
    <source>
        <dbReference type="ARBA" id="ARBA00035726"/>
    </source>
</evidence>
<protein>
    <recommendedName>
        <fullName evidence="5">DNA polymerase beta</fullName>
        <ecNumber evidence="3">2.7.7.7</ecNumber>
        <ecNumber evidence="4">4.2.99.18</ecNumber>
    </recommendedName>
    <alternativeName>
        <fullName evidence="16">5'-deoxyribose-phosphate lyase</fullName>
    </alternativeName>
    <alternativeName>
        <fullName evidence="17">AP lyase</fullName>
    </alternativeName>
</protein>
<keyword evidence="25" id="KW-0378">Hydrolase</keyword>
<dbReference type="Pfam" id="PF14792">
    <property type="entry name" value="DNA_pol_B_palm"/>
    <property type="match status" value="1"/>
</dbReference>
<keyword evidence="9" id="KW-0548">Nucleotidyltransferase</keyword>
<dbReference type="InterPro" id="IPR028207">
    <property type="entry name" value="DNA_pol_B_palm_palm"/>
</dbReference>
<comment type="function">
    <text evidence="20">Repair polymerase that plays a key role in base-excision repair. During this process, the damaged base is excised by specific DNA glycosylases, the DNA backbone is nicked at the abasic site by an apurinic/apyrimidic (AP) endonuclease, and POLB removes 5'-deoxyribose-phosphate from the preincised AP site acting as a 5'-deoxyribose-phosphate lyase (5'-dRP lyase); through its DNA polymerase activity, it adds one nucleotide to the 3' end of the arising single-nucleotide gap. Conducts 'gap-filling' DNA synthesis in a stepwise distributive fashion rather than in a processive fashion as for other DNA polymerases. It is also able to cleave sugar-phosphate bonds 3' to an intact AP site, acting as an AP lyase.</text>
</comment>
<keyword evidence="11" id="KW-0227">DNA damage</keyword>
<evidence type="ECO:0000256" key="8">
    <source>
        <dbReference type="ARBA" id="ARBA00022679"/>
    </source>
</evidence>
<dbReference type="Pfam" id="PF14791">
    <property type="entry name" value="DNA_pol_B_thumb"/>
    <property type="match status" value="1"/>
</dbReference>
<name>A0A858Q9U9_9GAMM</name>
<evidence type="ECO:0000256" key="3">
    <source>
        <dbReference type="ARBA" id="ARBA00012417"/>
    </source>
</evidence>
<evidence type="ECO:0000256" key="5">
    <source>
        <dbReference type="ARBA" id="ARBA00020020"/>
    </source>
</evidence>
<dbReference type="InterPro" id="IPR022311">
    <property type="entry name" value="PolX-like"/>
</dbReference>
<dbReference type="GO" id="GO:0004527">
    <property type="term" value="F:exonuclease activity"/>
    <property type="evidence" value="ECO:0007669"/>
    <property type="project" value="UniProtKB-KW"/>
</dbReference>
<dbReference type="SUPFAM" id="SSF81301">
    <property type="entry name" value="Nucleotidyltransferase"/>
    <property type="match status" value="1"/>
</dbReference>
<keyword evidence="14" id="KW-0915">Sodium</keyword>
<evidence type="ECO:0000259" key="22">
    <source>
        <dbReference type="SMART" id="SM00278"/>
    </source>
</evidence>
<reference evidence="26" key="1">
    <citation type="submission" date="2019-12" db="EMBL/GenBank/DDBJ databases">
        <authorList>
            <person name="Awala S.I."/>
            <person name="Rhee S.K."/>
        </authorList>
    </citation>
    <scope>NUCLEOTIDE SEQUENCE [LARGE SCALE GENOMIC DNA]</scope>
    <source>
        <strain evidence="26">IM1</strain>
    </source>
</reference>
<evidence type="ECO:0000256" key="15">
    <source>
        <dbReference type="ARBA" id="ARBA00023204"/>
    </source>
</evidence>
<dbReference type="PIRSF" id="PIRSF005047">
    <property type="entry name" value="UCP005047_YshC"/>
    <property type="match status" value="1"/>
</dbReference>
<dbReference type="PRINTS" id="PR00870">
    <property type="entry name" value="DNAPOLXBETA"/>
</dbReference>
<evidence type="ECO:0000256" key="14">
    <source>
        <dbReference type="ARBA" id="ARBA00023053"/>
    </source>
</evidence>
<dbReference type="Pfam" id="PF14716">
    <property type="entry name" value="HHH_8"/>
    <property type="match status" value="1"/>
</dbReference>
<keyword evidence="25" id="KW-0269">Exonuclease</keyword>
<dbReference type="InterPro" id="IPR050243">
    <property type="entry name" value="PHP_phosphatase"/>
</dbReference>
<feature type="domain" description="DNA-directed DNA polymerase X" evidence="24">
    <location>
        <begin position="3"/>
        <end position="316"/>
    </location>
</feature>
<comment type="catalytic activity">
    <reaction evidence="21">
        <text>DNA(n) + a 2'-deoxyribonucleoside 5'-triphosphate = DNA(n+1) + diphosphate</text>
        <dbReference type="Rhea" id="RHEA:22508"/>
        <dbReference type="Rhea" id="RHEA-COMP:17339"/>
        <dbReference type="Rhea" id="RHEA-COMP:17340"/>
        <dbReference type="ChEBI" id="CHEBI:33019"/>
        <dbReference type="ChEBI" id="CHEBI:61560"/>
        <dbReference type="ChEBI" id="CHEBI:173112"/>
        <dbReference type="EC" id="2.7.7.7"/>
    </reaction>
</comment>
<dbReference type="InterPro" id="IPR003141">
    <property type="entry name" value="Pol/His_phosphatase_N"/>
</dbReference>
<feature type="domain" description="Polymerase/histidinol phosphatase N-terminal" evidence="23">
    <location>
        <begin position="340"/>
        <end position="419"/>
    </location>
</feature>
<feature type="domain" description="Helix-hairpin-helix DNA-binding motif class 1" evidence="22">
    <location>
        <begin position="54"/>
        <end position="73"/>
    </location>
</feature>
<dbReference type="InterPro" id="IPR004013">
    <property type="entry name" value="PHP_dom"/>
</dbReference>
<dbReference type="NCBIfam" id="NF006375">
    <property type="entry name" value="PRK08609.1"/>
    <property type="match status" value="1"/>
</dbReference>
<evidence type="ECO:0000256" key="19">
    <source>
        <dbReference type="ARBA" id="ARBA00044678"/>
    </source>
</evidence>
<dbReference type="InterPro" id="IPR037160">
    <property type="entry name" value="DNA_Pol_thumb_sf"/>
</dbReference>
<dbReference type="Gene3D" id="3.30.460.10">
    <property type="entry name" value="Beta Polymerase, domain 2"/>
    <property type="match status" value="1"/>
</dbReference>
<keyword evidence="13" id="KW-0239">DNA-directed DNA polymerase</keyword>
<dbReference type="SUPFAM" id="SSF47802">
    <property type="entry name" value="DNA polymerase beta, N-terminal domain-like"/>
    <property type="match status" value="1"/>
</dbReference>
<dbReference type="Gene3D" id="1.10.150.20">
    <property type="entry name" value="5' to 3' exonuclease, C-terminal subdomain"/>
    <property type="match status" value="1"/>
</dbReference>
<dbReference type="PANTHER" id="PTHR36928">
    <property type="entry name" value="PHOSPHATASE YCDX-RELATED"/>
    <property type="match status" value="1"/>
</dbReference>
<evidence type="ECO:0000256" key="20">
    <source>
        <dbReference type="ARBA" id="ARBA00045548"/>
    </source>
</evidence>
<dbReference type="SUPFAM" id="SSF158702">
    <property type="entry name" value="Sec63 N-terminal domain-like"/>
    <property type="match status" value="1"/>
</dbReference>
<evidence type="ECO:0000313" key="26">
    <source>
        <dbReference type="Proteomes" id="UP000503004"/>
    </source>
</evidence>
<feature type="domain" description="Helix-hairpin-helix DNA-binding motif class 1" evidence="22">
    <location>
        <begin position="94"/>
        <end position="113"/>
    </location>
</feature>
<evidence type="ECO:0000256" key="13">
    <source>
        <dbReference type="ARBA" id="ARBA00022932"/>
    </source>
</evidence>
<comment type="catalytic activity">
    <reaction evidence="18">
        <text>2'-deoxyribonucleotide-(2'-deoxyribose 5'-phosphate)-2'-deoxyribonucleotide-DNA = a 3'-end 2'-deoxyribonucleotide-(2,3-dehydro-2,3-deoxyribose 5'-phosphate)-DNA + a 5'-end 5'-phospho-2'-deoxyribonucleoside-DNA + H(+)</text>
        <dbReference type="Rhea" id="RHEA:66592"/>
        <dbReference type="Rhea" id="RHEA-COMP:13180"/>
        <dbReference type="Rhea" id="RHEA-COMP:16897"/>
        <dbReference type="Rhea" id="RHEA-COMP:17067"/>
        <dbReference type="ChEBI" id="CHEBI:15378"/>
        <dbReference type="ChEBI" id="CHEBI:136412"/>
        <dbReference type="ChEBI" id="CHEBI:157695"/>
        <dbReference type="ChEBI" id="CHEBI:167181"/>
        <dbReference type="EC" id="4.2.99.18"/>
    </reaction>
</comment>
<dbReference type="Pfam" id="PF02811">
    <property type="entry name" value="PHP"/>
    <property type="match status" value="1"/>
</dbReference>
<dbReference type="GO" id="GO:0140078">
    <property type="term" value="F:class I DNA-(apurinic or apyrimidinic site) endonuclease activity"/>
    <property type="evidence" value="ECO:0007669"/>
    <property type="project" value="UniProtKB-EC"/>
</dbReference>
<keyword evidence="8" id="KW-0808">Transferase</keyword>
<dbReference type="InterPro" id="IPR003583">
    <property type="entry name" value="Hlx-hairpin-Hlx_DNA-bd_motif"/>
</dbReference>
<keyword evidence="7" id="KW-0237">DNA synthesis</keyword>
<dbReference type="Gene3D" id="1.10.150.110">
    <property type="entry name" value="DNA polymerase beta, N-terminal domain-like"/>
    <property type="match status" value="1"/>
</dbReference>
<dbReference type="SMART" id="SM00481">
    <property type="entry name" value="POLIIIAc"/>
    <property type="match status" value="1"/>
</dbReference>
<dbReference type="InterPro" id="IPR029398">
    <property type="entry name" value="PolB_thumb"/>
</dbReference>
<dbReference type="CDD" id="cd07436">
    <property type="entry name" value="PHP_PolX"/>
    <property type="match status" value="1"/>
</dbReference>
<evidence type="ECO:0000256" key="10">
    <source>
        <dbReference type="ARBA" id="ARBA00022705"/>
    </source>
</evidence>
<dbReference type="EMBL" id="CP046565">
    <property type="protein sequence ID" value="QJD30603.1"/>
    <property type="molecule type" value="Genomic_DNA"/>
</dbReference>
<dbReference type="InterPro" id="IPR002008">
    <property type="entry name" value="DNA_pol_X_beta-like"/>
</dbReference>
<dbReference type="GO" id="GO:0008270">
    <property type="term" value="F:zinc ion binding"/>
    <property type="evidence" value="ECO:0007669"/>
    <property type="project" value="TreeGrafter"/>
</dbReference>
<organism evidence="25 26">
    <name type="scientific">Methylococcus geothermalis</name>
    <dbReference type="NCBI Taxonomy" id="2681310"/>
    <lineage>
        <taxon>Bacteria</taxon>
        <taxon>Pseudomonadati</taxon>
        <taxon>Pseudomonadota</taxon>
        <taxon>Gammaproteobacteria</taxon>
        <taxon>Methylococcales</taxon>
        <taxon>Methylococcaceae</taxon>
        <taxon>Methylococcus</taxon>
    </lineage>
</organism>
<evidence type="ECO:0000256" key="2">
    <source>
        <dbReference type="ARBA" id="ARBA00004496"/>
    </source>
</evidence>
<evidence type="ECO:0000256" key="11">
    <source>
        <dbReference type="ARBA" id="ARBA00022763"/>
    </source>
</evidence>
<dbReference type="InterPro" id="IPR016195">
    <property type="entry name" value="Pol/histidinol_Pase-like"/>
</dbReference>
<dbReference type="InterPro" id="IPR002054">
    <property type="entry name" value="DNA-dir_DNA_pol_X"/>
</dbReference>
<evidence type="ECO:0000313" key="25">
    <source>
        <dbReference type="EMBL" id="QJD30603.1"/>
    </source>
</evidence>
<dbReference type="GO" id="GO:0006281">
    <property type="term" value="P:DNA repair"/>
    <property type="evidence" value="ECO:0007669"/>
    <property type="project" value="UniProtKB-KW"/>
</dbReference>
<comment type="cofactor">
    <cofactor evidence="1">
        <name>Mg(2+)</name>
        <dbReference type="ChEBI" id="CHEBI:18420"/>
    </cofactor>
</comment>
<comment type="catalytic activity">
    <reaction evidence="19">
        <text>a 5'-end 2'-deoxyribose-2'-deoxyribonucleotide-DNA = (2E,4S)-4-hydroxypenten-2-al-5-phosphate + a 5'-end 5'-phospho-2'-deoxyribonucleoside-DNA + H(+)</text>
        <dbReference type="Rhea" id="RHEA:76255"/>
        <dbReference type="Rhea" id="RHEA-COMP:13180"/>
        <dbReference type="Rhea" id="RHEA-COMP:18657"/>
        <dbReference type="ChEBI" id="CHEBI:15378"/>
        <dbReference type="ChEBI" id="CHEBI:136412"/>
        <dbReference type="ChEBI" id="CHEBI:195194"/>
        <dbReference type="ChEBI" id="CHEBI:195195"/>
    </reaction>
</comment>
<evidence type="ECO:0000256" key="9">
    <source>
        <dbReference type="ARBA" id="ARBA00022695"/>
    </source>
</evidence>
<evidence type="ECO:0000259" key="23">
    <source>
        <dbReference type="SMART" id="SM00481"/>
    </source>
</evidence>
<proteinExistence type="predicted"/>
<dbReference type="SMART" id="SM00278">
    <property type="entry name" value="HhH1"/>
    <property type="match status" value="3"/>
</dbReference>
<sequence>MPIHNADIAAIFEEIADLLEIEGANVFRVRAYRNAARTLQELGRDVRAMLHEGEDLTELPGIGDDLAGKIREIAETGRCAALDKLHKKLPPAITELLKIPGLGPKRVKALYHELDIHTVEQLQRAVRDHRIRSLAGFGEKTESRIAESLAAQAGGAGRFKLATAAQYAEPLAAWLRAVPGVHDVVVAGSYRRARETVGDIDILVTAGPDSPVMERFTAYDEVAEVLSHGSTRGSVVLGCKLQVDLRVVEPESYGAALHYFTGSKAHNIAVRRLGQERGLKINEYGVFEGKERIGGETEESVFRAVGLPFIPPELREDRGEIEAARAGRLPKLVELGDLRGDLHVHTRATDGHNTLREMAEAARQRGFEYLAITEHSRRLTVAHGLDPLRLAQQIDEIDRLNGELRGITLLKGIEVDILEDGRLDLPDELLGRLDLVVGAVHSRFELSRARQTERILKAMDHPHFTLLAHPSGRLIERREPYDVDMPRIIRKAKERGCYLELNAHPERLDLLDTYCQAAKAEGVLVSVNSDAHSVLDFDHLRFGVGQARRGWLEKGDVLNTRSLDALKPLLKKTM</sequence>
<evidence type="ECO:0000256" key="1">
    <source>
        <dbReference type="ARBA" id="ARBA00001946"/>
    </source>
</evidence>
<dbReference type="InterPro" id="IPR047967">
    <property type="entry name" value="PolX_PHP"/>
</dbReference>
<evidence type="ECO:0000256" key="18">
    <source>
        <dbReference type="ARBA" id="ARBA00044632"/>
    </source>
</evidence>
<dbReference type="CDD" id="cd00141">
    <property type="entry name" value="NT_POLXc"/>
    <property type="match status" value="1"/>
</dbReference>
<dbReference type="Gene3D" id="3.30.210.10">
    <property type="entry name" value="DNA polymerase, thumb domain"/>
    <property type="match status" value="1"/>
</dbReference>
<feature type="domain" description="Helix-hairpin-helix DNA-binding motif class 1" evidence="22">
    <location>
        <begin position="129"/>
        <end position="148"/>
    </location>
</feature>
<keyword evidence="25" id="KW-0540">Nuclease</keyword>
<keyword evidence="12" id="KW-0832">Ubl conjugation</keyword>
<dbReference type="Proteomes" id="UP000503004">
    <property type="component" value="Chromosome"/>
</dbReference>
<dbReference type="EC" id="4.2.99.18" evidence="4"/>
<evidence type="ECO:0000256" key="4">
    <source>
        <dbReference type="ARBA" id="ARBA00012720"/>
    </source>
</evidence>
<dbReference type="EC" id="2.7.7.7" evidence="3"/>
<evidence type="ECO:0000256" key="6">
    <source>
        <dbReference type="ARBA" id="ARBA00022481"/>
    </source>
</evidence>
<evidence type="ECO:0000256" key="7">
    <source>
        <dbReference type="ARBA" id="ARBA00022634"/>
    </source>
</evidence>
<dbReference type="GO" id="GO:0042578">
    <property type="term" value="F:phosphoric ester hydrolase activity"/>
    <property type="evidence" value="ECO:0007669"/>
    <property type="project" value="TreeGrafter"/>
</dbReference>
<accession>A0A858Q9U9</accession>
<evidence type="ECO:0000256" key="16">
    <source>
        <dbReference type="ARBA" id="ARBA00035717"/>
    </source>
</evidence>
<dbReference type="PANTHER" id="PTHR36928:SF1">
    <property type="entry name" value="PHOSPHATASE YCDX-RELATED"/>
    <property type="match status" value="1"/>
</dbReference>